<dbReference type="Proteomes" id="UP001620409">
    <property type="component" value="Unassembled WGS sequence"/>
</dbReference>
<dbReference type="EMBL" id="JADIKI010000022">
    <property type="protein sequence ID" value="MFK2854570.1"/>
    <property type="molecule type" value="Genomic_DNA"/>
</dbReference>
<name>A0ABW8IHA6_9GAMM</name>
<reference evidence="1 2" key="1">
    <citation type="submission" date="2020-10" db="EMBL/GenBank/DDBJ databases">
        <title>Phylogeny of dyella-like bacteria.</title>
        <authorList>
            <person name="Fu J."/>
        </authorList>
    </citation>
    <scope>NUCLEOTIDE SEQUENCE [LARGE SCALE GENOMIC DNA]</scope>
    <source>
        <strain evidence="1 2">DHG40</strain>
    </source>
</reference>
<keyword evidence="2" id="KW-1185">Reference proteome</keyword>
<protein>
    <submittedName>
        <fullName evidence="1">Uncharacterized protein</fullName>
    </submittedName>
</protein>
<sequence>MDLFARMSLDSSIPGLVIGFGLKEKNAATGTYTVPSPDVVFLTCLAEYPDYVPSYEAVSGRINLVNHQPIERVSGSLHFVTEKKDGISFTILDAQFDIEGRN</sequence>
<proteinExistence type="predicted"/>
<dbReference type="RefSeq" id="WP_380009308.1">
    <property type="nucleotide sequence ID" value="NZ_JADIKI010000022.1"/>
</dbReference>
<gene>
    <name evidence="1" type="ORF">ISP18_08200</name>
</gene>
<evidence type="ECO:0000313" key="2">
    <source>
        <dbReference type="Proteomes" id="UP001620409"/>
    </source>
</evidence>
<accession>A0ABW8IHA6</accession>
<organism evidence="1 2">
    <name type="scientific">Dyella humi</name>
    <dbReference type="NCBI Taxonomy" id="1770547"/>
    <lineage>
        <taxon>Bacteria</taxon>
        <taxon>Pseudomonadati</taxon>
        <taxon>Pseudomonadota</taxon>
        <taxon>Gammaproteobacteria</taxon>
        <taxon>Lysobacterales</taxon>
        <taxon>Rhodanobacteraceae</taxon>
        <taxon>Dyella</taxon>
    </lineage>
</organism>
<evidence type="ECO:0000313" key="1">
    <source>
        <dbReference type="EMBL" id="MFK2854570.1"/>
    </source>
</evidence>
<comment type="caution">
    <text evidence="1">The sequence shown here is derived from an EMBL/GenBank/DDBJ whole genome shotgun (WGS) entry which is preliminary data.</text>
</comment>